<evidence type="ECO:0000256" key="1">
    <source>
        <dbReference type="ARBA" id="ARBA00023125"/>
    </source>
</evidence>
<dbReference type="EMBL" id="QPJW01000004">
    <property type="protein sequence ID" value="RCX19715.1"/>
    <property type="molecule type" value="Genomic_DNA"/>
</dbReference>
<dbReference type="OrthoDB" id="9810250at2"/>
<protein>
    <submittedName>
        <fullName evidence="4">TetR family transcriptional regulator</fullName>
    </submittedName>
</protein>
<keyword evidence="5" id="KW-1185">Reference proteome</keyword>
<keyword evidence="1 2" id="KW-0238">DNA-binding</keyword>
<feature type="DNA-binding region" description="H-T-H motif" evidence="2">
    <location>
        <begin position="29"/>
        <end position="48"/>
    </location>
</feature>
<organism evidence="4 5">
    <name type="scientific">Fontibacillus phaseoli</name>
    <dbReference type="NCBI Taxonomy" id="1416533"/>
    <lineage>
        <taxon>Bacteria</taxon>
        <taxon>Bacillati</taxon>
        <taxon>Bacillota</taxon>
        <taxon>Bacilli</taxon>
        <taxon>Bacillales</taxon>
        <taxon>Paenibacillaceae</taxon>
        <taxon>Fontibacillus</taxon>
    </lineage>
</organism>
<dbReference type="PROSITE" id="PS01081">
    <property type="entry name" value="HTH_TETR_1"/>
    <property type="match status" value="1"/>
</dbReference>
<dbReference type="PROSITE" id="PS50977">
    <property type="entry name" value="HTH_TETR_2"/>
    <property type="match status" value="1"/>
</dbReference>
<feature type="domain" description="HTH tetR-type" evidence="3">
    <location>
        <begin position="6"/>
        <end position="66"/>
    </location>
</feature>
<dbReference type="Pfam" id="PF14278">
    <property type="entry name" value="TetR_C_8"/>
    <property type="match status" value="1"/>
</dbReference>
<dbReference type="GO" id="GO:0003677">
    <property type="term" value="F:DNA binding"/>
    <property type="evidence" value="ECO:0007669"/>
    <property type="project" value="UniProtKB-UniRule"/>
</dbReference>
<dbReference type="Proteomes" id="UP000253090">
    <property type="component" value="Unassembled WGS sequence"/>
</dbReference>
<dbReference type="SUPFAM" id="SSF46689">
    <property type="entry name" value="Homeodomain-like"/>
    <property type="match status" value="1"/>
</dbReference>
<dbReference type="PANTHER" id="PTHR43479">
    <property type="entry name" value="ACREF/ENVCD OPERON REPRESSOR-RELATED"/>
    <property type="match status" value="1"/>
</dbReference>
<gene>
    <name evidence="4" type="ORF">DFP94_104169</name>
</gene>
<accession>A0A369BEM5</accession>
<sequence>MDRRIMRTRQAIMEAFIGLLGEQGFEKITIHEIADRANVNRGTVYLHFTDKFDLLEQCIETYLQFLYESCQPDGDPNWVSAKTQLLRTFEFLEQHTSVYSILLTSKGVPAFRNRMMAMVERGIGENTRSCGLYAGVHPEILGQFLSSAIAGLVEWWILQSMPYSPAEMVEQLHVLLERNLLPV</sequence>
<dbReference type="RefSeq" id="WP_114496967.1">
    <property type="nucleotide sequence ID" value="NZ_QPJW01000004.1"/>
</dbReference>
<dbReference type="Pfam" id="PF00440">
    <property type="entry name" value="TetR_N"/>
    <property type="match status" value="1"/>
</dbReference>
<evidence type="ECO:0000256" key="2">
    <source>
        <dbReference type="PROSITE-ProRule" id="PRU00335"/>
    </source>
</evidence>
<name>A0A369BEM5_9BACL</name>
<dbReference type="InterPro" id="IPR009057">
    <property type="entry name" value="Homeodomain-like_sf"/>
</dbReference>
<dbReference type="InterPro" id="IPR050624">
    <property type="entry name" value="HTH-type_Tx_Regulator"/>
</dbReference>
<evidence type="ECO:0000313" key="4">
    <source>
        <dbReference type="EMBL" id="RCX19715.1"/>
    </source>
</evidence>
<dbReference type="InterPro" id="IPR023772">
    <property type="entry name" value="DNA-bd_HTH_TetR-type_CS"/>
</dbReference>
<dbReference type="PRINTS" id="PR00455">
    <property type="entry name" value="HTHTETR"/>
</dbReference>
<dbReference type="InterPro" id="IPR001647">
    <property type="entry name" value="HTH_TetR"/>
</dbReference>
<dbReference type="PANTHER" id="PTHR43479:SF7">
    <property type="entry name" value="TETR-FAMILY TRANSCRIPTIONAL REGULATOR"/>
    <property type="match status" value="1"/>
</dbReference>
<dbReference type="Gene3D" id="1.10.357.10">
    <property type="entry name" value="Tetracycline Repressor, domain 2"/>
    <property type="match status" value="1"/>
</dbReference>
<evidence type="ECO:0000259" key="3">
    <source>
        <dbReference type="PROSITE" id="PS50977"/>
    </source>
</evidence>
<dbReference type="InterPro" id="IPR039532">
    <property type="entry name" value="TetR_C_Firmicutes"/>
</dbReference>
<reference evidence="4 5" key="1">
    <citation type="submission" date="2018-07" db="EMBL/GenBank/DDBJ databases">
        <title>Genomic Encyclopedia of Type Strains, Phase III (KMG-III): the genomes of soil and plant-associated and newly described type strains.</title>
        <authorList>
            <person name="Whitman W."/>
        </authorList>
    </citation>
    <scope>NUCLEOTIDE SEQUENCE [LARGE SCALE GENOMIC DNA]</scope>
    <source>
        <strain evidence="4 5">CECT 8333</strain>
    </source>
</reference>
<dbReference type="AlphaFoldDB" id="A0A369BEM5"/>
<proteinExistence type="predicted"/>
<evidence type="ECO:0000313" key="5">
    <source>
        <dbReference type="Proteomes" id="UP000253090"/>
    </source>
</evidence>
<comment type="caution">
    <text evidence="4">The sequence shown here is derived from an EMBL/GenBank/DDBJ whole genome shotgun (WGS) entry which is preliminary data.</text>
</comment>